<dbReference type="SMART" id="SM00065">
    <property type="entry name" value="GAF"/>
    <property type="match status" value="1"/>
</dbReference>
<dbReference type="Pfam" id="PF13185">
    <property type="entry name" value="GAF_2"/>
    <property type="match status" value="1"/>
</dbReference>
<dbReference type="RefSeq" id="WP_078790877.1">
    <property type="nucleotide sequence ID" value="NZ_FUWR01000016.1"/>
</dbReference>
<organism evidence="7 8">
    <name type="scientific">Trichlorobacter thiogenes</name>
    <dbReference type="NCBI Taxonomy" id="115783"/>
    <lineage>
        <taxon>Bacteria</taxon>
        <taxon>Pseudomonadati</taxon>
        <taxon>Thermodesulfobacteriota</taxon>
        <taxon>Desulfuromonadia</taxon>
        <taxon>Geobacterales</taxon>
        <taxon>Geobacteraceae</taxon>
        <taxon>Trichlorobacter</taxon>
    </lineage>
</organism>
<dbReference type="InterPro" id="IPR004358">
    <property type="entry name" value="Sig_transdc_His_kin-like_C"/>
</dbReference>
<dbReference type="SMART" id="SM00387">
    <property type="entry name" value="HATPase_c"/>
    <property type="match status" value="1"/>
</dbReference>
<protein>
    <recommendedName>
        <fullName evidence="2">histidine kinase</fullName>
        <ecNumber evidence="2">2.7.13.3</ecNumber>
    </recommendedName>
</protein>
<dbReference type="InterPro" id="IPR036890">
    <property type="entry name" value="HATPase_C_sf"/>
</dbReference>
<dbReference type="SUPFAM" id="SSF47384">
    <property type="entry name" value="Homodimeric domain of signal transducing histidine kinase"/>
    <property type="match status" value="1"/>
</dbReference>
<feature type="domain" description="PAS" evidence="5">
    <location>
        <begin position="923"/>
        <end position="968"/>
    </location>
</feature>
<dbReference type="NCBIfam" id="TIGR00229">
    <property type="entry name" value="sensory_box"/>
    <property type="match status" value="3"/>
</dbReference>
<dbReference type="InterPro" id="IPR003018">
    <property type="entry name" value="GAF"/>
</dbReference>
<dbReference type="InterPro" id="IPR036097">
    <property type="entry name" value="HisK_dim/P_sf"/>
</dbReference>
<name>A0A1T4R012_9BACT</name>
<keyword evidence="8" id="KW-1185">Reference proteome</keyword>
<dbReference type="InterPro" id="IPR000700">
    <property type="entry name" value="PAS-assoc_C"/>
</dbReference>
<dbReference type="Pfam" id="PF08448">
    <property type="entry name" value="PAS_4"/>
    <property type="match status" value="1"/>
</dbReference>
<dbReference type="Gene3D" id="1.10.287.130">
    <property type="match status" value="1"/>
</dbReference>
<dbReference type="Proteomes" id="UP000190102">
    <property type="component" value="Unassembled WGS sequence"/>
</dbReference>
<dbReference type="GO" id="GO:0000155">
    <property type="term" value="F:phosphorelay sensor kinase activity"/>
    <property type="evidence" value="ECO:0007669"/>
    <property type="project" value="InterPro"/>
</dbReference>
<evidence type="ECO:0000259" key="4">
    <source>
        <dbReference type="PROSITE" id="PS50109"/>
    </source>
</evidence>
<dbReference type="SUPFAM" id="SSF55874">
    <property type="entry name" value="ATPase domain of HSP90 chaperone/DNA topoisomerase II/histidine kinase"/>
    <property type="match status" value="1"/>
</dbReference>
<gene>
    <name evidence="7" type="ORF">SAMN02745119_02624</name>
</gene>
<dbReference type="STRING" id="115783.SAMN02745119_02624"/>
<dbReference type="PROSITE" id="PS50109">
    <property type="entry name" value="HIS_KIN"/>
    <property type="match status" value="1"/>
</dbReference>
<dbReference type="PROSITE" id="PS50112">
    <property type="entry name" value="PAS"/>
    <property type="match status" value="1"/>
</dbReference>
<dbReference type="CDD" id="cd12915">
    <property type="entry name" value="PDC2_DGC_like"/>
    <property type="match status" value="1"/>
</dbReference>
<dbReference type="SMART" id="SM00388">
    <property type="entry name" value="HisKA"/>
    <property type="match status" value="1"/>
</dbReference>
<dbReference type="EMBL" id="FUWR01000016">
    <property type="protein sequence ID" value="SKA09359.1"/>
    <property type="molecule type" value="Genomic_DNA"/>
</dbReference>
<dbReference type="OrthoDB" id="5389366at2"/>
<dbReference type="Pfam" id="PF02518">
    <property type="entry name" value="HATPase_c"/>
    <property type="match status" value="1"/>
</dbReference>
<dbReference type="InterPro" id="IPR001610">
    <property type="entry name" value="PAC"/>
</dbReference>
<evidence type="ECO:0000256" key="3">
    <source>
        <dbReference type="ARBA" id="ARBA00022553"/>
    </source>
</evidence>
<dbReference type="PANTHER" id="PTHR43065">
    <property type="entry name" value="SENSOR HISTIDINE KINASE"/>
    <property type="match status" value="1"/>
</dbReference>
<evidence type="ECO:0000256" key="1">
    <source>
        <dbReference type="ARBA" id="ARBA00000085"/>
    </source>
</evidence>
<dbReference type="SMART" id="SM00086">
    <property type="entry name" value="PAC"/>
    <property type="match status" value="4"/>
</dbReference>
<comment type="catalytic activity">
    <reaction evidence="1">
        <text>ATP + protein L-histidine = ADP + protein N-phospho-L-histidine.</text>
        <dbReference type="EC" id="2.7.13.3"/>
    </reaction>
</comment>
<dbReference type="Pfam" id="PF08447">
    <property type="entry name" value="PAS_3"/>
    <property type="match status" value="1"/>
</dbReference>
<accession>A0A1T4R012</accession>
<evidence type="ECO:0000259" key="6">
    <source>
        <dbReference type="PROSITE" id="PS50113"/>
    </source>
</evidence>
<dbReference type="CDD" id="cd00082">
    <property type="entry name" value="HisKA"/>
    <property type="match status" value="1"/>
</dbReference>
<feature type="domain" description="PAC" evidence="6">
    <location>
        <begin position="971"/>
        <end position="1023"/>
    </location>
</feature>
<dbReference type="InterPro" id="IPR013655">
    <property type="entry name" value="PAS_fold_3"/>
</dbReference>
<dbReference type="InterPro" id="IPR029016">
    <property type="entry name" value="GAF-like_dom_sf"/>
</dbReference>
<evidence type="ECO:0000313" key="7">
    <source>
        <dbReference type="EMBL" id="SKA09359.1"/>
    </source>
</evidence>
<dbReference type="InterPro" id="IPR035965">
    <property type="entry name" value="PAS-like_dom_sf"/>
</dbReference>
<sequence length="1299" mass="146949">MQQPAMTQRSPSGFLNRMAMGLVLLLVMVSLPAIYSLSHSRNKAEQDAKTEAKAIALTLGQSVISVFINVDNALQMVAEEVVRHTQRGGKEQELQTFIKRQFGHVPELDSLVISDAQGWVVWGTQDKPARSVSVADRDYFNYLRDHPDAGMVLSKPIISKINSRWIIACARRINLPNNRFGGVAIGLLPMQQFQELFSQVVLGNQGSVSLRFNDLSLIVYHSPVQQKRRSYVSGSKEVSFDWQQKLAKGETNSGEYHGISAVDGVKRSYSYRLLQPYRLYLNVGMAVDDYLAAWRKELLLTSFALLFCWAGVLLLIRQMYHHKHQTELEQLVQERTKILTDTSHELAQNEERLQALLDISEYQTSDIQGLLEYALEKIITITRSKIGYIYHYHEDSQEFVLNTWSKEVMPACTVANPSTIYKLDKTGIWGEAVRQRKAILINDFDAPDDLKKGYPDGHVHLSRFLTVPVFDLHQSIVAVVGVANKEQPYTEQDSQQLSLLMAEVWRISQRIELEKKLVNAGHEWQSTFDAISDSVSLIDREMRILRCNLACKRFFNREFTDIIGRYCWEVIHNSDGPIEDCPMQRSLKTRKTESQLVFQGKSWLHLTVDPLLDEQHEVTGAVLIIHDDTERVLADQSQRELLSMLEAVHNELYVFNPDTLLFEYANQSALQNLGYSLAQLQTMTPLDIKPMMNRHEFIPMISALMTGDLPLQRFETFHQRANGTSYPVDVNLQMVSTHSGRRCLAVIHDNTEQHQQREALRASQSLVESIMNSMKSTIAVLDEDGMIIRVNLEWSSFATQNGGSAELIAGVGLNYLEVCQRAAVNNKEVEELLTGLISVQRRLLPVYSAEYSCHSPNEQRWFIVYAVPLENSKGGIVLTHLNITSRKFAEIALGIERDRLEMASVAGNIALWDWDIKTGSLIWSDAVDRMMGAEPGTLPRTITAWEDIIHPEDLERVNQTLSSHLEHHTPYVIDYRVRNSDGSYMDWHDSGQAYFDDSGVAIRMSGACIDITDRTKNELQIRELHAQLLQQEKMASIGQLSAGIAHEINNPMGFINSNLGTLEKYVDKFDRYIATLEPLVQSCCTEQQQQSAQVLRKELKLDYVLRDIRQLLEESSDGAGRVMRIVQDLKTFSRSDTAQIARADLHQCIDSTINIIWNQIKYVAELKKEYGDLPKVPCNIQQVNQVFMNLLVNACHAIESNQLEALGTITVRTWADEDNAFVAISDTGCGMSEEVQRRIFEPFYTTKEVGKGTGLGLSISHEIIKKHAGELTVTSVVGTGTTFTIRLPLNQPVSDGSPL</sequence>
<dbReference type="Pfam" id="PF13426">
    <property type="entry name" value="PAS_9"/>
    <property type="match status" value="2"/>
</dbReference>
<reference evidence="8" key="1">
    <citation type="submission" date="2017-02" db="EMBL/GenBank/DDBJ databases">
        <authorList>
            <person name="Varghese N."/>
            <person name="Submissions S."/>
        </authorList>
    </citation>
    <scope>NUCLEOTIDE SEQUENCE [LARGE SCALE GENOMIC DNA]</scope>
    <source>
        <strain evidence="8">ATCC BAA-34</strain>
    </source>
</reference>
<dbReference type="EC" id="2.7.13.3" evidence="2"/>
<feature type="domain" description="Histidine kinase" evidence="4">
    <location>
        <begin position="1043"/>
        <end position="1291"/>
    </location>
</feature>
<evidence type="ECO:0000259" key="5">
    <source>
        <dbReference type="PROSITE" id="PS50112"/>
    </source>
</evidence>
<dbReference type="InterPro" id="IPR000014">
    <property type="entry name" value="PAS"/>
</dbReference>
<dbReference type="PANTHER" id="PTHR43065:SF50">
    <property type="entry name" value="HISTIDINE KINASE"/>
    <property type="match status" value="1"/>
</dbReference>
<dbReference type="SUPFAM" id="SSF55781">
    <property type="entry name" value="GAF domain-like"/>
    <property type="match status" value="1"/>
</dbReference>
<dbReference type="Gene3D" id="3.30.450.40">
    <property type="match status" value="1"/>
</dbReference>
<dbReference type="InterPro" id="IPR005467">
    <property type="entry name" value="His_kinase_dom"/>
</dbReference>
<dbReference type="PRINTS" id="PR00344">
    <property type="entry name" value="BCTRLSENSOR"/>
</dbReference>
<dbReference type="InterPro" id="IPR003594">
    <property type="entry name" value="HATPase_dom"/>
</dbReference>
<dbReference type="InterPro" id="IPR003661">
    <property type="entry name" value="HisK_dim/P_dom"/>
</dbReference>
<dbReference type="Gene3D" id="3.30.565.10">
    <property type="entry name" value="Histidine kinase-like ATPase, C-terminal domain"/>
    <property type="match status" value="1"/>
</dbReference>
<dbReference type="SMART" id="SM00091">
    <property type="entry name" value="PAS"/>
    <property type="match status" value="4"/>
</dbReference>
<evidence type="ECO:0000313" key="8">
    <source>
        <dbReference type="Proteomes" id="UP000190102"/>
    </source>
</evidence>
<evidence type="ECO:0000256" key="2">
    <source>
        <dbReference type="ARBA" id="ARBA00012438"/>
    </source>
</evidence>
<dbReference type="Gene3D" id="3.30.450.20">
    <property type="entry name" value="PAS domain"/>
    <property type="match status" value="6"/>
</dbReference>
<keyword evidence="3" id="KW-0597">Phosphoprotein</keyword>
<dbReference type="CDD" id="cd00130">
    <property type="entry name" value="PAS"/>
    <property type="match status" value="3"/>
</dbReference>
<dbReference type="CDD" id="cd12914">
    <property type="entry name" value="PDC1_DGC_like"/>
    <property type="match status" value="1"/>
</dbReference>
<dbReference type="PROSITE" id="PS50113">
    <property type="entry name" value="PAC"/>
    <property type="match status" value="1"/>
</dbReference>
<proteinExistence type="predicted"/>
<dbReference type="InterPro" id="IPR013656">
    <property type="entry name" value="PAS_4"/>
</dbReference>
<dbReference type="SUPFAM" id="SSF55785">
    <property type="entry name" value="PYP-like sensor domain (PAS domain)"/>
    <property type="match status" value="4"/>
</dbReference>